<gene>
    <name evidence="2" type="ORF">DPMN_084722</name>
</gene>
<accession>A0A9D3YDN6</accession>
<dbReference type="Proteomes" id="UP000828390">
    <property type="component" value="Unassembled WGS sequence"/>
</dbReference>
<dbReference type="AlphaFoldDB" id="A0A9D3YDN6"/>
<protein>
    <submittedName>
        <fullName evidence="2">Uncharacterized protein</fullName>
    </submittedName>
</protein>
<evidence type="ECO:0000313" key="3">
    <source>
        <dbReference type="Proteomes" id="UP000828390"/>
    </source>
</evidence>
<dbReference type="EMBL" id="JAIWYP010000016">
    <property type="protein sequence ID" value="KAH3697231.1"/>
    <property type="molecule type" value="Genomic_DNA"/>
</dbReference>
<evidence type="ECO:0000313" key="2">
    <source>
        <dbReference type="EMBL" id="KAH3697231.1"/>
    </source>
</evidence>
<feature type="compositionally biased region" description="Basic and acidic residues" evidence="1">
    <location>
        <begin position="80"/>
        <end position="89"/>
    </location>
</feature>
<evidence type="ECO:0000256" key="1">
    <source>
        <dbReference type="SAM" id="MobiDB-lite"/>
    </source>
</evidence>
<sequence>MNIVSSNHEDRGRDWSLKGQQRNVTDRRTDGRTLKDRTILYIKNSKPTKIEFKGQNDHMSTDWKGRQQSVLSPVVANQEQDWKDEPPMDKINRSGFVLQKITAECELAPIPEEFQLRQSEL</sequence>
<feature type="region of interest" description="Disordered" evidence="1">
    <location>
        <begin position="1"/>
        <end position="30"/>
    </location>
</feature>
<feature type="compositionally biased region" description="Polar residues" evidence="1">
    <location>
        <begin position="70"/>
        <end position="79"/>
    </location>
</feature>
<reference evidence="2" key="1">
    <citation type="journal article" date="2019" name="bioRxiv">
        <title>The Genome of the Zebra Mussel, Dreissena polymorpha: A Resource for Invasive Species Research.</title>
        <authorList>
            <person name="McCartney M.A."/>
            <person name="Auch B."/>
            <person name="Kono T."/>
            <person name="Mallez S."/>
            <person name="Zhang Y."/>
            <person name="Obille A."/>
            <person name="Becker A."/>
            <person name="Abrahante J.E."/>
            <person name="Garbe J."/>
            <person name="Badalamenti J.P."/>
            <person name="Herman A."/>
            <person name="Mangelson H."/>
            <person name="Liachko I."/>
            <person name="Sullivan S."/>
            <person name="Sone E.D."/>
            <person name="Koren S."/>
            <person name="Silverstein K.A.T."/>
            <person name="Beckman K.B."/>
            <person name="Gohl D.M."/>
        </authorList>
    </citation>
    <scope>NUCLEOTIDE SEQUENCE</scope>
    <source>
        <strain evidence="2">Duluth1</strain>
        <tissue evidence="2">Whole animal</tissue>
    </source>
</reference>
<keyword evidence="3" id="KW-1185">Reference proteome</keyword>
<feature type="region of interest" description="Disordered" evidence="1">
    <location>
        <begin position="70"/>
        <end position="89"/>
    </location>
</feature>
<comment type="caution">
    <text evidence="2">The sequence shown here is derived from an EMBL/GenBank/DDBJ whole genome shotgun (WGS) entry which is preliminary data.</text>
</comment>
<feature type="compositionally biased region" description="Basic and acidic residues" evidence="1">
    <location>
        <begin position="7"/>
        <end position="16"/>
    </location>
</feature>
<name>A0A9D3YDN6_DREPO</name>
<reference evidence="2" key="2">
    <citation type="submission" date="2020-11" db="EMBL/GenBank/DDBJ databases">
        <authorList>
            <person name="McCartney M.A."/>
            <person name="Auch B."/>
            <person name="Kono T."/>
            <person name="Mallez S."/>
            <person name="Becker A."/>
            <person name="Gohl D.M."/>
            <person name="Silverstein K.A.T."/>
            <person name="Koren S."/>
            <person name="Bechman K.B."/>
            <person name="Herman A."/>
            <person name="Abrahante J.E."/>
            <person name="Garbe J."/>
        </authorList>
    </citation>
    <scope>NUCLEOTIDE SEQUENCE</scope>
    <source>
        <strain evidence="2">Duluth1</strain>
        <tissue evidence="2">Whole animal</tissue>
    </source>
</reference>
<proteinExistence type="predicted"/>
<organism evidence="2 3">
    <name type="scientific">Dreissena polymorpha</name>
    <name type="common">Zebra mussel</name>
    <name type="synonym">Mytilus polymorpha</name>
    <dbReference type="NCBI Taxonomy" id="45954"/>
    <lineage>
        <taxon>Eukaryota</taxon>
        <taxon>Metazoa</taxon>
        <taxon>Spiralia</taxon>
        <taxon>Lophotrochozoa</taxon>
        <taxon>Mollusca</taxon>
        <taxon>Bivalvia</taxon>
        <taxon>Autobranchia</taxon>
        <taxon>Heteroconchia</taxon>
        <taxon>Euheterodonta</taxon>
        <taxon>Imparidentia</taxon>
        <taxon>Neoheterodontei</taxon>
        <taxon>Myida</taxon>
        <taxon>Dreissenoidea</taxon>
        <taxon>Dreissenidae</taxon>
        <taxon>Dreissena</taxon>
    </lineage>
</organism>